<name>A0AAQ3U157_PASNO</name>
<dbReference type="PANTHER" id="PTHR11439:SF524">
    <property type="entry name" value="RNA-DIRECTED DNA POLYMERASE, PROTEIN KINASE RLK-PELLE-DLSV FAMILY"/>
    <property type="match status" value="1"/>
</dbReference>
<gene>
    <name evidence="2" type="ORF">U9M48_030282</name>
</gene>
<accession>A0AAQ3U157</accession>
<dbReference type="PANTHER" id="PTHR11439">
    <property type="entry name" value="GAG-POL-RELATED RETROTRANSPOSON"/>
    <property type="match status" value="1"/>
</dbReference>
<evidence type="ECO:0000313" key="2">
    <source>
        <dbReference type="EMBL" id="WVZ83104.1"/>
    </source>
</evidence>
<proteinExistence type="predicted"/>
<evidence type="ECO:0000256" key="1">
    <source>
        <dbReference type="SAM" id="MobiDB-lite"/>
    </source>
</evidence>
<organism evidence="2 3">
    <name type="scientific">Paspalum notatum var. saurae</name>
    <dbReference type="NCBI Taxonomy" id="547442"/>
    <lineage>
        <taxon>Eukaryota</taxon>
        <taxon>Viridiplantae</taxon>
        <taxon>Streptophyta</taxon>
        <taxon>Embryophyta</taxon>
        <taxon>Tracheophyta</taxon>
        <taxon>Spermatophyta</taxon>
        <taxon>Magnoliopsida</taxon>
        <taxon>Liliopsida</taxon>
        <taxon>Poales</taxon>
        <taxon>Poaceae</taxon>
        <taxon>PACMAD clade</taxon>
        <taxon>Panicoideae</taxon>
        <taxon>Andropogonodae</taxon>
        <taxon>Paspaleae</taxon>
        <taxon>Paspalinae</taxon>
        <taxon>Paspalum</taxon>
    </lineage>
</organism>
<protein>
    <submittedName>
        <fullName evidence="2">Uncharacterized protein</fullName>
    </submittedName>
</protein>
<dbReference type="Proteomes" id="UP001341281">
    <property type="component" value="Chromosome 07"/>
</dbReference>
<reference evidence="2 3" key="1">
    <citation type="submission" date="2024-02" db="EMBL/GenBank/DDBJ databases">
        <title>High-quality chromosome-scale genome assembly of Pensacola bahiagrass (Paspalum notatum Flugge var. saurae).</title>
        <authorList>
            <person name="Vega J.M."/>
            <person name="Podio M."/>
            <person name="Orjuela J."/>
            <person name="Siena L.A."/>
            <person name="Pessino S.C."/>
            <person name="Combes M.C."/>
            <person name="Mariac C."/>
            <person name="Albertini E."/>
            <person name="Pupilli F."/>
            <person name="Ortiz J.P.A."/>
            <person name="Leblanc O."/>
        </authorList>
    </citation>
    <scope>NUCLEOTIDE SEQUENCE [LARGE SCALE GENOMIC DNA]</scope>
    <source>
        <strain evidence="2">R1</strain>
        <tissue evidence="2">Leaf</tissue>
    </source>
</reference>
<evidence type="ECO:0000313" key="3">
    <source>
        <dbReference type="Proteomes" id="UP001341281"/>
    </source>
</evidence>
<dbReference type="EMBL" id="CP144751">
    <property type="protein sequence ID" value="WVZ83104.1"/>
    <property type="molecule type" value="Genomic_DNA"/>
</dbReference>
<keyword evidence="3" id="KW-1185">Reference proteome</keyword>
<feature type="region of interest" description="Disordered" evidence="1">
    <location>
        <begin position="1"/>
        <end position="33"/>
    </location>
</feature>
<dbReference type="CDD" id="cd09272">
    <property type="entry name" value="RNase_HI_RT_Ty1"/>
    <property type="match status" value="1"/>
</dbReference>
<sequence length="161" mass="17550">MAPPKARSTTTMTTTTRTTTPTTTMQPPPPSRPSPILWSSIPSGSICLISCLVQECRIASCVLCYISPSLGQILLTLCSNLKRILHYIRGTLDMGLLLRPSTSSELVVYSDADWAGCPHTRKSTSGYAVFLGDNLISWSSKRQMTVSRSSTEAEYRTVANC</sequence>
<dbReference type="AlphaFoldDB" id="A0AAQ3U157"/>
<feature type="compositionally biased region" description="Low complexity" evidence="1">
    <location>
        <begin position="7"/>
        <end position="25"/>
    </location>
</feature>